<dbReference type="Proteomes" id="UP001053296">
    <property type="component" value="Chromosome"/>
</dbReference>
<keyword evidence="1" id="KW-0805">Transcription regulation</keyword>
<feature type="DNA-binding region" description="H-T-H motif" evidence="4">
    <location>
        <begin position="11"/>
        <end position="30"/>
    </location>
</feature>
<dbReference type="PANTHER" id="PTHR30055">
    <property type="entry name" value="HTH-TYPE TRANSCRIPTIONAL REGULATOR RUTR"/>
    <property type="match status" value="1"/>
</dbReference>
<evidence type="ECO:0000256" key="2">
    <source>
        <dbReference type="ARBA" id="ARBA00023125"/>
    </source>
</evidence>
<dbReference type="InterPro" id="IPR036271">
    <property type="entry name" value="Tet_transcr_reg_TetR-rel_C_sf"/>
</dbReference>
<evidence type="ECO:0000313" key="7">
    <source>
        <dbReference type="Proteomes" id="UP001053296"/>
    </source>
</evidence>
<feature type="domain" description="HTH tetR-type" evidence="5">
    <location>
        <begin position="1"/>
        <end position="48"/>
    </location>
</feature>
<protein>
    <recommendedName>
        <fullName evidence="5">HTH tetR-type domain-containing protein</fullName>
    </recommendedName>
</protein>
<dbReference type="InterPro" id="IPR001647">
    <property type="entry name" value="HTH_TetR"/>
</dbReference>
<dbReference type="Gene3D" id="1.10.357.10">
    <property type="entry name" value="Tetracycline Repressor, domain 2"/>
    <property type="match status" value="1"/>
</dbReference>
<evidence type="ECO:0000256" key="3">
    <source>
        <dbReference type="ARBA" id="ARBA00023163"/>
    </source>
</evidence>
<dbReference type="PANTHER" id="PTHR30055:SF234">
    <property type="entry name" value="HTH-TYPE TRANSCRIPTIONAL REGULATOR BETI"/>
    <property type="match status" value="1"/>
</dbReference>
<evidence type="ECO:0000313" key="6">
    <source>
        <dbReference type="EMBL" id="BCS89943.1"/>
    </source>
</evidence>
<sequence>MFSTKGLAQTTIKDIAAEAGVTEGALYRHYPGKNEMAWQLFCRELERFSRELGVKMFEKGAPLEARLESSVRFIFSYYREYSVQFAFIMLTQHGFPDEKLLDETVNPNDMVARFVAEAVAEGEIPPMDAVLASGLVLGLVLQVLVMHRYGRIIIDDVVVNNVVAAAKRVLCVC</sequence>
<dbReference type="InterPro" id="IPR009057">
    <property type="entry name" value="Homeodomain-like_sf"/>
</dbReference>
<keyword evidence="7" id="KW-1185">Reference proteome</keyword>
<organism evidence="6 7">
    <name type="scientific">Pseudodesulfovibrio sediminis</name>
    <dbReference type="NCBI Taxonomy" id="2810563"/>
    <lineage>
        <taxon>Bacteria</taxon>
        <taxon>Pseudomonadati</taxon>
        <taxon>Thermodesulfobacteriota</taxon>
        <taxon>Desulfovibrionia</taxon>
        <taxon>Desulfovibrionales</taxon>
        <taxon>Desulfovibrionaceae</taxon>
    </lineage>
</organism>
<keyword evidence="2 4" id="KW-0238">DNA-binding</keyword>
<dbReference type="SUPFAM" id="SSF48498">
    <property type="entry name" value="Tetracyclin repressor-like, C-terminal domain"/>
    <property type="match status" value="1"/>
</dbReference>
<keyword evidence="3" id="KW-0804">Transcription</keyword>
<evidence type="ECO:0000256" key="1">
    <source>
        <dbReference type="ARBA" id="ARBA00023015"/>
    </source>
</evidence>
<dbReference type="SUPFAM" id="SSF46689">
    <property type="entry name" value="Homeodomain-like"/>
    <property type="match status" value="1"/>
</dbReference>
<dbReference type="PROSITE" id="PS50977">
    <property type="entry name" value="HTH_TETR_2"/>
    <property type="match status" value="1"/>
</dbReference>
<name>A0ABN6EWQ2_9BACT</name>
<reference evidence="6" key="1">
    <citation type="journal article" date="2022" name="Arch. Microbiol.">
        <title>Pseudodesulfovibrio sediminis sp. nov., a mesophilic and neutrophilic sulfate-reducing bacterium isolated from sediment of a brackish lake.</title>
        <authorList>
            <person name="Takahashi A."/>
            <person name="Kojima H."/>
            <person name="Watanabe M."/>
            <person name="Fukui M."/>
        </authorList>
    </citation>
    <scope>NUCLEOTIDE SEQUENCE</scope>
    <source>
        <strain evidence="6">SF6</strain>
    </source>
</reference>
<proteinExistence type="predicted"/>
<evidence type="ECO:0000259" key="5">
    <source>
        <dbReference type="PROSITE" id="PS50977"/>
    </source>
</evidence>
<dbReference type="Pfam" id="PF00440">
    <property type="entry name" value="TetR_N"/>
    <property type="match status" value="1"/>
</dbReference>
<gene>
    <name evidence="6" type="ORF">PSDVSF_31850</name>
</gene>
<evidence type="ECO:0000256" key="4">
    <source>
        <dbReference type="PROSITE-ProRule" id="PRU00335"/>
    </source>
</evidence>
<dbReference type="EMBL" id="AP024485">
    <property type="protein sequence ID" value="BCS89943.1"/>
    <property type="molecule type" value="Genomic_DNA"/>
</dbReference>
<dbReference type="InterPro" id="IPR050109">
    <property type="entry name" value="HTH-type_TetR-like_transc_reg"/>
</dbReference>
<accession>A0ABN6EWQ2</accession>